<sequence length="169" mass="19649">MPQLLDMENARPTAGTRHYERWKLISARVANWIMLQVDKTFLDRHRLHQNPKEYADETFDCIRKAVDREGVLRKRTEILKLMTMSRRDYDQATQYVRAFEEAVILTDRLGCGITPYTAAVVLLHNLRLEPGYWAAAMALEVGYDEGDTYSMSDFCRLCDDVCVLNHTDN</sequence>
<proteinExistence type="predicted"/>
<dbReference type="STRING" id="1448320.A0A319CZV8"/>
<evidence type="ECO:0000313" key="1">
    <source>
        <dbReference type="EMBL" id="PYH90776.1"/>
    </source>
</evidence>
<evidence type="ECO:0000313" key="2">
    <source>
        <dbReference type="Proteomes" id="UP000247810"/>
    </source>
</evidence>
<organism evidence="1 2">
    <name type="scientific">Aspergillus ellipticus CBS 707.79</name>
    <dbReference type="NCBI Taxonomy" id="1448320"/>
    <lineage>
        <taxon>Eukaryota</taxon>
        <taxon>Fungi</taxon>
        <taxon>Dikarya</taxon>
        <taxon>Ascomycota</taxon>
        <taxon>Pezizomycotina</taxon>
        <taxon>Eurotiomycetes</taxon>
        <taxon>Eurotiomycetidae</taxon>
        <taxon>Eurotiales</taxon>
        <taxon>Aspergillaceae</taxon>
        <taxon>Aspergillus</taxon>
        <taxon>Aspergillus subgen. Circumdati</taxon>
    </lineage>
</organism>
<reference evidence="1 2" key="1">
    <citation type="submission" date="2018-02" db="EMBL/GenBank/DDBJ databases">
        <title>The genomes of Aspergillus section Nigri reveals drivers in fungal speciation.</title>
        <authorList>
            <consortium name="DOE Joint Genome Institute"/>
            <person name="Vesth T.C."/>
            <person name="Nybo J."/>
            <person name="Theobald S."/>
            <person name="Brandl J."/>
            <person name="Frisvad J.C."/>
            <person name="Nielsen K.F."/>
            <person name="Lyhne E.K."/>
            <person name="Kogle M.E."/>
            <person name="Kuo A."/>
            <person name="Riley R."/>
            <person name="Clum A."/>
            <person name="Nolan M."/>
            <person name="Lipzen A."/>
            <person name="Salamov A."/>
            <person name="Henrissat B."/>
            <person name="Wiebenga A."/>
            <person name="De vries R.P."/>
            <person name="Grigoriev I.V."/>
            <person name="Mortensen U.H."/>
            <person name="Andersen M.R."/>
            <person name="Baker S.E."/>
        </authorList>
    </citation>
    <scope>NUCLEOTIDE SEQUENCE [LARGE SCALE GENOMIC DNA]</scope>
    <source>
        <strain evidence="1 2">CBS 707.79</strain>
    </source>
</reference>
<dbReference type="EMBL" id="KZ825968">
    <property type="protein sequence ID" value="PYH90776.1"/>
    <property type="molecule type" value="Genomic_DNA"/>
</dbReference>
<keyword evidence="2" id="KW-1185">Reference proteome</keyword>
<protein>
    <submittedName>
        <fullName evidence="1">Uncharacterized protein</fullName>
    </submittedName>
</protein>
<accession>A0A319CZV8</accession>
<dbReference type="VEuPathDB" id="FungiDB:BO71DRAFT_401924"/>
<dbReference type="OrthoDB" id="4468586at2759"/>
<dbReference type="Proteomes" id="UP000247810">
    <property type="component" value="Unassembled WGS sequence"/>
</dbReference>
<dbReference type="AlphaFoldDB" id="A0A319CZV8"/>
<name>A0A319CZV8_9EURO</name>
<gene>
    <name evidence="1" type="ORF">BO71DRAFT_401924</name>
</gene>